<evidence type="ECO:0000256" key="6">
    <source>
        <dbReference type="ARBA" id="ARBA00023136"/>
    </source>
</evidence>
<dbReference type="Proteomes" id="UP000077881">
    <property type="component" value="Unassembled WGS sequence"/>
</dbReference>
<feature type="transmembrane region" description="Helical" evidence="7">
    <location>
        <begin position="82"/>
        <end position="101"/>
    </location>
</feature>
<dbReference type="STRING" id="217031.ABB05_06435"/>
<keyword evidence="2 7" id="KW-0813">Transport</keyword>
<evidence type="ECO:0000256" key="5">
    <source>
        <dbReference type="ARBA" id="ARBA00022989"/>
    </source>
</evidence>
<comment type="caution">
    <text evidence="9">The sequence shown here is derived from an EMBL/GenBank/DDBJ whole genome shotgun (WGS) entry which is preliminary data.</text>
</comment>
<dbReference type="PROSITE" id="PS50928">
    <property type="entry name" value="ABC_TM1"/>
    <property type="match status" value="1"/>
</dbReference>
<reference evidence="9 10" key="1">
    <citation type="submission" date="2015-05" db="EMBL/GenBank/DDBJ databases">
        <title>Comparison of genome.</title>
        <authorList>
            <person name="Zheng Z."/>
            <person name="Sun M."/>
        </authorList>
    </citation>
    <scope>NUCLEOTIDE SEQUENCE [LARGE SCALE GENOMIC DNA]</scope>
    <source>
        <strain evidence="9 10">G25-74</strain>
    </source>
</reference>
<sequence length="298" mass="33847">MNPNGINDTRIDKIFTTINHIVLTILLIVFLYPLIYIVSSSFSSADAVTAGEVWLWPVDFSLEGYKAVFAYKQIWTGYGNSLFYMIVGTFINITLTILAAYPLSRKDFYGRNFFMLLFLFTMLFSGGLIPNYLLVKELGMLNTRWAMIIPNAMSVFNVIITRTYFKMTIPDELHEAAKMDGCSDFRFLAKVVLPLSGPIIAVMGLFYAVGHWNAFFNALIYLRDQDYYPLQLVLNNILVQNEVDPEMFIDVESQAAIAGLRELLKYSLIVVASIPVLVIYPFVQKHFVKGVMIGSLKE</sequence>
<keyword evidence="10" id="KW-1185">Reference proteome</keyword>
<dbReference type="PANTHER" id="PTHR43744">
    <property type="entry name" value="ABC TRANSPORTER PERMEASE PROTEIN MG189-RELATED-RELATED"/>
    <property type="match status" value="1"/>
</dbReference>
<keyword evidence="4 7" id="KW-0812">Transmembrane</keyword>
<accession>A0A178A0V4</accession>
<keyword evidence="5 7" id="KW-1133">Transmembrane helix</keyword>
<name>A0A178A0V4_9BACI</name>
<feature type="transmembrane region" description="Helical" evidence="7">
    <location>
        <begin position="21"/>
        <end position="39"/>
    </location>
</feature>
<dbReference type="OrthoDB" id="9810086at2"/>
<dbReference type="EMBL" id="LDJR01000029">
    <property type="protein sequence ID" value="OAK73806.1"/>
    <property type="molecule type" value="Genomic_DNA"/>
</dbReference>
<evidence type="ECO:0000259" key="8">
    <source>
        <dbReference type="PROSITE" id="PS50928"/>
    </source>
</evidence>
<gene>
    <name evidence="9" type="ORF">ABB05_06435</name>
</gene>
<dbReference type="Pfam" id="PF00528">
    <property type="entry name" value="BPD_transp_1"/>
    <property type="match status" value="1"/>
</dbReference>
<feature type="transmembrane region" description="Helical" evidence="7">
    <location>
        <begin position="185"/>
        <end position="209"/>
    </location>
</feature>
<evidence type="ECO:0000256" key="1">
    <source>
        <dbReference type="ARBA" id="ARBA00004651"/>
    </source>
</evidence>
<feature type="transmembrane region" description="Helical" evidence="7">
    <location>
        <begin position="263"/>
        <end position="283"/>
    </location>
</feature>
<keyword evidence="3" id="KW-1003">Cell membrane</keyword>
<dbReference type="InterPro" id="IPR000515">
    <property type="entry name" value="MetI-like"/>
</dbReference>
<dbReference type="SUPFAM" id="SSF161098">
    <property type="entry name" value="MetI-like"/>
    <property type="match status" value="1"/>
</dbReference>
<dbReference type="Gene3D" id="1.10.3720.10">
    <property type="entry name" value="MetI-like"/>
    <property type="match status" value="1"/>
</dbReference>
<keyword evidence="6 7" id="KW-0472">Membrane</keyword>
<comment type="similarity">
    <text evidence="7">Belongs to the binding-protein-dependent transport system permease family.</text>
</comment>
<evidence type="ECO:0000256" key="2">
    <source>
        <dbReference type="ARBA" id="ARBA00022448"/>
    </source>
</evidence>
<evidence type="ECO:0000256" key="4">
    <source>
        <dbReference type="ARBA" id="ARBA00022692"/>
    </source>
</evidence>
<dbReference type="PATRIC" id="fig|217031.6.peg.1394"/>
<proteinExistence type="inferred from homology"/>
<dbReference type="PANTHER" id="PTHR43744:SF9">
    <property type="entry name" value="POLYGALACTURONAN_RHAMNOGALACTURONAN TRANSPORT SYSTEM PERMEASE PROTEIN YTCP"/>
    <property type="match status" value="1"/>
</dbReference>
<comment type="subcellular location">
    <subcellularLocation>
        <location evidence="1 7">Cell membrane</location>
        <topology evidence="1 7">Multi-pass membrane protein</topology>
    </subcellularLocation>
</comment>
<dbReference type="InterPro" id="IPR035906">
    <property type="entry name" value="MetI-like_sf"/>
</dbReference>
<evidence type="ECO:0000256" key="3">
    <source>
        <dbReference type="ARBA" id="ARBA00022475"/>
    </source>
</evidence>
<feature type="transmembrane region" description="Helical" evidence="7">
    <location>
        <begin position="113"/>
        <end position="133"/>
    </location>
</feature>
<dbReference type="CDD" id="cd06261">
    <property type="entry name" value="TM_PBP2"/>
    <property type="match status" value="1"/>
</dbReference>
<feature type="domain" description="ABC transmembrane type-1" evidence="8">
    <location>
        <begin position="78"/>
        <end position="272"/>
    </location>
</feature>
<evidence type="ECO:0000256" key="7">
    <source>
        <dbReference type="RuleBase" id="RU363032"/>
    </source>
</evidence>
<dbReference type="RefSeq" id="WP_064467836.1">
    <property type="nucleotide sequence ID" value="NZ_LDJR01000029.1"/>
</dbReference>
<protein>
    <submittedName>
        <fullName evidence="9">Sugar ABC transporter permease</fullName>
    </submittedName>
</protein>
<dbReference type="GO" id="GO:0055085">
    <property type="term" value="P:transmembrane transport"/>
    <property type="evidence" value="ECO:0007669"/>
    <property type="project" value="InterPro"/>
</dbReference>
<organism evidence="9 10">
    <name type="scientific">Lederbergia galactosidilytica</name>
    <dbReference type="NCBI Taxonomy" id="217031"/>
    <lineage>
        <taxon>Bacteria</taxon>
        <taxon>Bacillati</taxon>
        <taxon>Bacillota</taxon>
        <taxon>Bacilli</taxon>
        <taxon>Bacillales</taxon>
        <taxon>Bacillaceae</taxon>
        <taxon>Lederbergia</taxon>
    </lineage>
</organism>
<evidence type="ECO:0000313" key="9">
    <source>
        <dbReference type="EMBL" id="OAK73806.1"/>
    </source>
</evidence>
<evidence type="ECO:0000313" key="10">
    <source>
        <dbReference type="Proteomes" id="UP000077881"/>
    </source>
</evidence>
<dbReference type="GO" id="GO:0005886">
    <property type="term" value="C:plasma membrane"/>
    <property type="evidence" value="ECO:0007669"/>
    <property type="project" value="UniProtKB-SubCell"/>
</dbReference>
<dbReference type="AlphaFoldDB" id="A0A178A0V4"/>